<evidence type="ECO:0000313" key="2">
    <source>
        <dbReference type="EMBL" id="SVC45878.1"/>
    </source>
</evidence>
<name>A0A382MBF3_9ZZZZ</name>
<keyword evidence="1" id="KW-0812">Transmembrane</keyword>
<organism evidence="2">
    <name type="scientific">marine metagenome</name>
    <dbReference type="NCBI Taxonomy" id="408172"/>
    <lineage>
        <taxon>unclassified sequences</taxon>
        <taxon>metagenomes</taxon>
        <taxon>ecological metagenomes</taxon>
    </lineage>
</organism>
<keyword evidence="1" id="KW-1133">Transmembrane helix</keyword>
<keyword evidence="1" id="KW-0472">Membrane</keyword>
<accession>A0A382MBF3</accession>
<reference evidence="2" key="1">
    <citation type="submission" date="2018-05" db="EMBL/GenBank/DDBJ databases">
        <authorList>
            <person name="Lanie J.A."/>
            <person name="Ng W.-L."/>
            <person name="Kazmierczak K.M."/>
            <person name="Andrzejewski T.M."/>
            <person name="Davidsen T.M."/>
            <person name="Wayne K.J."/>
            <person name="Tettelin H."/>
            <person name="Glass J.I."/>
            <person name="Rusch D."/>
            <person name="Podicherti R."/>
            <person name="Tsui H.-C.T."/>
            <person name="Winkler M.E."/>
        </authorList>
    </citation>
    <scope>NUCLEOTIDE SEQUENCE</scope>
</reference>
<dbReference type="EMBL" id="UINC01092366">
    <property type="protein sequence ID" value="SVC45878.1"/>
    <property type="molecule type" value="Genomic_DNA"/>
</dbReference>
<gene>
    <name evidence="2" type="ORF">METZ01_LOCUS298732</name>
</gene>
<dbReference type="AlphaFoldDB" id="A0A382MBF3"/>
<evidence type="ECO:0000256" key="1">
    <source>
        <dbReference type="SAM" id="Phobius"/>
    </source>
</evidence>
<protein>
    <submittedName>
        <fullName evidence="2">Uncharacterized protein</fullName>
    </submittedName>
</protein>
<sequence>MEWLKANKMWVIGAVVVAIILWNWLGPVAA</sequence>
<proteinExistence type="predicted"/>
<feature type="transmembrane region" description="Helical" evidence="1">
    <location>
        <begin position="7"/>
        <end position="25"/>
    </location>
</feature>